<dbReference type="EMBL" id="CP044065">
    <property type="protein sequence ID" value="QET00871.1"/>
    <property type="molecule type" value="Genomic_DNA"/>
</dbReference>
<dbReference type="PANTHER" id="PTHR43357">
    <property type="entry name" value="INNER MEMBRANE ABC TRANSPORTER PERMEASE PROTEIN YDCV"/>
    <property type="match status" value="1"/>
</dbReference>
<comment type="subcellular location">
    <subcellularLocation>
        <location evidence="1">Cell inner membrane</location>
        <topology evidence="1">Multi-pass membrane protein</topology>
    </subcellularLocation>
    <subcellularLocation>
        <location evidence="8">Cell membrane</location>
        <topology evidence="8">Multi-pass membrane protein</topology>
    </subcellularLocation>
</comment>
<dbReference type="Gene3D" id="1.10.3720.10">
    <property type="entry name" value="MetI-like"/>
    <property type="match status" value="2"/>
</dbReference>
<evidence type="ECO:0000259" key="9">
    <source>
        <dbReference type="PROSITE" id="PS50928"/>
    </source>
</evidence>
<evidence type="ECO:0000256" key="6">
    <source>
        <dbReference type="ARBA" id="ARBA00022989"/>
    </source>
</evidence>
<dbReference type="PANTHER" id="PTHR43357:SF3">
    <property type="entry name" value="FE(3+)-TRANSPORT SYSTEM PERMEASE PROTEIN FBPB 2"/>
    <property type="match status" value="1"/>
</dbReference>
<dbReference type="Proteomes" id="UP000322822">
    <property type="component" value="Chromosome 1"/>
</dbReference>
<dbReference type="GO" id="GO:0005886">
    <property type="term" value="C:plasma membrane"/>
    <property type="evidence" value="ECO:0007669"/>
    <property type="project" value="UniProtKB-SubCell"/>
</dbReference>
<reference evidence="10 11" key="1">
    <citation type="submission" date="2019-09" db="EMBL/GenBank/DDBJ databases">
        <title>FDA dAtabase for Regulatory Grade micrObial Sequences (FDA-ARGOS): Supporting development and validation of Infectious Disease Dx tests.</title>
        <authorList>
            <person name="Sciortino C."/>
            <person name="Tallon L."/>
            <person name="Sadzewicz L."/>
            <person name="Vavikolanu K."/>
            <person name="Mehta A."/>
            <person name="Aluvathingal J."/>
            <person name="Nadendla S."/>
            <person name="Nandy P."/>
            <person name="Geyer C."/>
            <person name="Yan Y."/>
            <person name="Sichtig H."/>
        </authorList>
    </citation>
    <scope>NUCLEOTIDE SEQUENCE [LARGE SCALE GENOMIC DNA]</scope>
    <source>
        <strain evidence="10 11">FDAARGOS_664</strain>
    </source>
</reference>
<dbReference type="InterPro" id="IPR035906">
    <property type="entry name" value="MetI-like_sf"/>
</dbReference>
<name>A0A5P2GZ62_9BURK</name>
<feature type="transmembrane region" description="Helical" evidence="8">
    <location>
        <begin position="381"/>
        <end position="400"/>
    </location>
</feature>
<dbReference type="Pfam" id="PF00528">
    <property type="entry name" value="BPD_transp_1"/>
    <property type="match status" value="1"/>
</dbReference>
<dbReference type="GO" id="GO:0055085">
    <property type="term" value="P:transmembrane transport"/>
    <property type="evidence" value="ECO:0007669"/>
    <property type="project" value="InterPro"/>
</dbReference>
<proteinExistence type="inferred from homology"/>
<evidence type="ECO:0000256" key="2">
    <source>
        <dbReference type="ARBA" id="ARBA00022448"/>
    </source>
</evidence>
<dbReference type="RefSeq" id="WP_150370949.1">
    <property type="nucleotide sequence ID" value="NZ_CP044065.1"/>
</dbReference>
<feature type="transmembrane region" description="Helical" evidence="8">
    <location>
        <begin position="341"/>
        <end position="360"/>
    </location>
</feature>
<sequence length="554" mass="59558">MLLLDRHRRRFLPPPLTTVACLMALLIVIPLGVVAASVLAPATDTWRHLVETVLAEYIGNTLVLLAGVMAGVLLIGVPTAWLTAMCRFPGRGLMEWALVLPLAMPAYVIAYAYTDALQFAGPVQTWLREVTGWRAREYWFPDIRSIGGAIVLFTLVLYPYVYLTARAAFLQQGASALEAARLLGHGPWRVAWHVTLPLAWPGILAGTVLALMETLADFGTVAYFGIPTFSTGIFRAWFSLGDKLAAAQLSACLMLFVIGILWLERMNRGRAKVHDDARAGHRRPQARTLAGWHGWLATGVCALPVLLGFLIPALMLCRMAFAEGDAQFGPRFIALVRNSFTLASVTAAAAVLVALAIGYAGRGAPGGLRARFVRMLTRLCGMGYALPGSVIAVGVLVPVARLDNALADWLQRHLDLSVGLLLTGGMTALVYAYLVRFLGVALQSVNAGLARITPAMDSAARSLGHGPAATLRRVHAPMLRGSLLTAALIVFVDVMKELPATFVMRPFNFDTLAVQAYNLAADERLAEAATASLVIVAVGILPVILLSRAIRVNT</sequence>
<accession>A0A5P2GZ62</accession>
<keyword evidence="2 8" id="KW-0813">Transport</keyword>
<dbReference type="InterPro" id="IPR000515">
    <property type="entry name" value="MetI-like"/>
</dbReference>
<dbReference type="OrthoDB" id="9790211at2"/>
<dbReference type="CDD" id="cd06261">
    <property type="entry name" value="TM_PBP2"/>
    <property type="match status" value="1"/>
</dbReference>
<feature type="transmembrane region" description="Helical" evidence="8">
    <location>
        <begin position="21"/>
        <end position="42"/>
    </location>
</feature>
<feature type="transmembrane region" description="Helical" evidence="8">
    <location>
        <begin position="292"/>
        <end position="321"/>
    </location>
</feature>
<dbReference type="PROSITE" id="PS50928">
    <property type="entry name" value="ABC_TM1"/>
    <property type="match status" value="2"/>
</dbReference>
<gene>
    <name evidence="10" type="ORF">FOB72_01690</name>
</gene>
<keyword evidence="3" id="KW-1003">Cell membrane</keyword>
<evidence type="ECO:0000256" key="5">
    <source>
        <dbReference type="ARBA" id="ARBA00022692"/>
    </source>
</evidence>
<evidence type="ECO:0000256" key="1">
    <source>
        <dbReference type="ARBA" id="ARBA00004429"/>
    </source>
</evidence>
<feature type="transmembrane region" description="Helical" evidence="8">
    <location>
        <begin position="244"/>
        <end position="263"/>
    </location>
</feature>
<feature type="transmembrane region" description="Helical" evidence="8">
    <location>
        <begin position="146"/>
        <end position="169"/>
    </location>
</feature>
<comment type="similarity">
    <text evidence="8">Belongs to the binding-protein-dependent transport system permease family.</text>
</comment>
<feature type="transmembrane region" description="Helical" evidence="8">
    <location>
        <begin position="478"/>
        <end position="495"/>
    </location>
</feature>
<evidence type="ECO:0000256" key="7">
    <source>
        <dbReference type="ARBA" id="ARBA00023136"/>
    </source>
</evidence>
<dbReference type="FunFam" id="1.10.3720.10:FF:000088">
    <property type="entry name" value="Iron(III) ABC transporter, permease protein"/>
    <property type="match status" value="1"/>
</dbReference>
<evidence type="ECO:0000256" key="3">
    <source>
        <dbReference type="ARBA" id="ARBA00022475"/>
    </source>
</evidence>
<feature type="transmembrane region" description="Helical" evidence="8">
    <location>
        <begin position="420"/>
        <end position="442"/>
    </location>
</feature>
<dbReference type="PROSITE" id="PS51257">
    <property type="entry name" value="PROKAR_LIPOPROTEIN"/>
    <property type="match status" value="1"/>
</dbReference>
<evidence type="ECO:0000313" key="10">
    <source>
        <dbReference type="EMBL" id="QET00871.1"/>
    </source>
</evidence>
<keyword evidence="6 8" id="KW-1133">Transmembrane helix</keyword>
<evidence type="ECO:0000256" key="8">
    <source>
        <dbReference type="RuleBase" id="RU363032"/>
    </source>
</evidence>
<dbReference type="AlphaFoldDB" id="A0A5P2GZ62"/>
<evidence type="ECO:0000256" key="4">
    <source>
        <dbReference type="ARBA" id="ARBA00022519"/>
    </source>
</evidence>
<feature type="transmembrane region" description="Helical" evidence="8">
    <location>
        <begin position="62"/>
        <end position="84"/>
    </location>
</feature>
<feature type="transmembrane region" description="Helical" evidence="8">
    <location>
        <begin position="96"/>
        <end position="114"/>
    </location>
</feature>
<feature type="domain" description="ABC transmembrane type-1" evidence="9">
    <location>
        <begin position="58"/>
        <end position="262"/>
    </location>
</feature>
<evidence type="ECO:0000313" key="11">
    <source>
        <dbReference type="Proteomes" id="UP000322822"/>
    </source>
</evidence>
<keyword evidence="5 8" id="KW-0812">Transmembrane</keyword>
<feature type="transmembrane region" description="Helical" evidence="8">
    <location>
        <begin position="528"/>
        <end position="546"/>
    </location>
</feature>
<feature type="domain" description="ABC transmembrane type-1" evidence="9">
    <location>
        <begin position="336"/>
        <end position="546"/>
    </location>
</feature>
<feature type="transmembrane region" description="Helical" evidence="8">
    <location>
        <begin position="190"/>
        <end position="212"/>
    </location>
</feature>
<dbReference type="SUPFAM" id="SSF161098">
    <property type="entry name" value="MetI-like"/>
    <property type="match status" value="2"/>
</dbReference>
<organism evidence="10 11">
    <name type="scientific">Cupriavidus pauculus</name>
    <dbReference type="NCBI Taxonomy" id="82633"/>
    <lineage>
        <taxon>Bacteria</taxon>
        <taxon>Pseudomonadati</taxon>
        <taxon>Pseudomonadota</taxon>
        <taxon>Betaproteobacteria</taxon>
        <taxon>Burkholderiales</taxon>
        <taxon>Burkholderiaceae</taxon>
        <taxon>Cupriavidus</taxon>
    </lineage>
</organism>
<keyword evidence="4" id="KW-0997">Cell inner membrane</keyword>
<protein>
    <submittedName>
        <fullName evidence="10">Iron ABC transporter permease</fullName>
    </submittedName>
</protein>
<keyword evidence="7 8" id="KW-0472">Membrane</keyword>